<evidence type="ECO:0000256" key="3">
    <source>
        <dbReference type="ARBA" id="ARBA00023242"/>
    </source>
</evidence>
<dbReference type="PANTHER" id="PTHR31001:SF85">
    <property type="entry name" value="ZN(II)2CYS6 TRANSCRIPTION FACTOR (EUROFUNG)"/>
    <property type="match status" value="1"/>
</dbReference>
<dbReference type="CDD" id="cd12148">
    <property type="entry name" value="fungal_TF_MHR"/>
    <property type="match status" value="1"/>
</dbReference>
<keyword evidence="7" id="KW-1185">Reference proteome</keyword>
<dbReference type="PROSITE" id="PS00463">
    <property type="entry name" value="ZN2_CY6_FUNGAL_1"/>
    <property type="match status" value="1"/>
</dbReference>
<dbReference type="GO" id="GO:0005634">
    <property type="term" value="C:nucleus"/>
    <property type="evidence" value="ECO:0007669"/>
    <property type="project" value="UniProtKB-SubCell"/>
</dbReference>
<feature type="compositionally biased region" description="Polar residues" evidence="4">
    <location>
        <begin position="169"/>
        <end position="178"/>
    </location>
</feature>
<evidence type="ECO:0000256" key="1">
    <source>
        <dbReference type="ARBA" id="ARBA00004123"/>
    </source>
</evidence>
<dbReference type="SUPFAM" id="SSF57701">
    <property type="entry name" value="Zn2/Cys6 DNA-binding domain"/>
    <property type="match status" value="1"/>
</dbReference>
<sequence length="670" mass="75268">MASESSGSQSDTTAADTPRIVLACVFCHQRKIKCDRKSPCANCVKADQPCIPSKRAPSGAGRRRVKKDLLERLNHFETLLSQLAVGDGEGDPVGTGTTGPTAAASSPATSWMSWDEARMLPDSRPPGRIVSYGGRSTYMENSIIGDIVDHLPPSDLNDDRNDTEKPTDPITSTSITDHSTQPAESISVEFDVFALGPVEVLRLWQVFLERVNPMLKVIHVPSLEPLVFEAATWRLNLNTDFKALICCINAVSIMALSEYEAIQMLSVAKSNALRTSISAMKTALAETDFLRKYNITILQCLVLYLVSLQGHVDRHAAWVLTGALVRIAQRMGLHRDGDLIGLPPFETEMRRRIWWQIIMLETKYAILSGFCDTLLPPNWDTKMPSNVNDADLFPGSLEPVKSREGATEMAYCLMIYRCRLFFYDNPVPEFEAVILGGGNASMESAEQLATQSLDKYRQTLERYDEDMAVAERKYTDASAGGIHRIASKVRSVLTQRMRDMILHAWQSRDGNLDGQGDGRSFFRAWVVTFESDVNCYESGDEKFSWYLKLHFQTEAFSAMIDLLQWQPVGTLVDRAWKVIDRLYHYHQDMYDMGKKENLQRAENLLTGWSRREVAFHNLGISCSTPTVVAKLRTCDLFRQHQSSLPIEGWPTPAEDEKLSTGIRASDYETY</sequence>
<feature type="region of interest" description="Disordered" evidence="4">
    <location>
        <begin position="150"/>
        <end position="178"/>
    </location>
</feature>
<gene>
    <name evidence="6" type="ORF">LX32DRAFT_619052</name>
</gene>
<dbReference type="PANTHER" id="PTHR31001">
    <property type="entry name" value="UNCHARACTERIZED TRANSCRIPTIONAL REGULATORY PROTEIN"/>
    <property type="match status" value="1"/>
</dbReference>
<organism evidence="6 7">
    <name type="scientific">Colletotrichum zoysiae</name>
    <dbReference type="NCBI Taxonomy" id="1216348"/>
    <lineage>
        <taxon>Eukaryota</taxon>
        <taxon>Fungi</taxon>
        <taxon>Dikarya</taxon>
        <taxon>Ascomycota</taxon>
        <taxon>Pezizomycotina</taxon>
        <taxon>Sordariomycetes</taxon>
        <taxon>Hypocreomycetidae</taxon>
        <taxon>Glomerellales</taxon>
        <taxon>Glomerellaceae</taxon>
        <taxon>Colletotrichum</taxon>
        <taxon>Colletotrichum graminicola species complex</taxon>
    </lineage>
</organism>
<evidence type="ECO:0000313" key="7">
    <source>
        <dbReference type="Proteomes" id="UP001232148"/>
    </source>
</evidence>
<dbReference type="GO" id="GO:0008270">
    <property type="term" value="F:zinc ion binding"/>
    <property type="evidence" value="ECO:0007669"/>
    <property type="project" value="InterPro"/>
</dbReference>
<feature type="domain" description="Zn(2)-C6 fungal-type" evidence="5">
    <location>
        <begin position="23"/>
        <end position="50"/>
    </location>
</feature>
<dbReference type="Gene3D" id="4.10.240.10">
    <property type="entry name" value="Zn(2)-C6 fungal-type DNA-binding domain"/>
    <property type="match status" value="1"/>
</dbReference>
<dbReference type="InterPro" id="IPR007219">
    <property type="entry name" value="XnlR_reg_dom"/>
</dbReference>
<feature type="compositionally biased region" description="Low complexity" evidence="4">
    <location>
        <begin position="98"/>
        <end position="110"/>
    </location>
</feature>
<proteinExistence type="predicted"/>
<dbReference type="InterPro" id="IPR050613">
    <property type="entry name" value="Sec_Metabolite_Reg"/>
</dbReference>
<evidence type="ECO:0000256" key="4">
    <source>
        <dbReference type="SAM" id="MobiDB-lite"/>
    </source>
</evidence>
<comment type="caution">
    <text evidence="6">The sequence shown here is derived from an EMBL/GenBank/DDBJ whole genome shotgun (WGS) entry which is preliminary data.</text>
</comment>
<dbReference type="GO" id="GO:0006351">
    <property type="term" value="P:DNA-templated transcription"/>
    <property type="evidence" value="ECO:0007669"/>
    <property type="project" value="InterPro"/>
</dbReference>
<dbReference type="AlphaFoldDB" id="A0AAD9HIH5"/>
<dbReference type="GO" id="GO:0000981">
    <property type="term" value="F:DNA-binding transcription factor activity, RNA polymerase II-specific"/>
    <property type="evidence" value="ECO:0007669"/>
    <property type="project" value="InterPro"/>
</dbReference>
<dbReference type="SMART" id="SM00906">
    <property type="entry name" value="Fungal_trans"/>
    <property type="match status" value="1"/>
</dbReference>
<dbReference type="InterPro" id="IPR036864">
    <property type="entry name" value="Zn2-C6_fun-type_DNA-bd_sf"/>
</dbReference>
<evidence type="ECO:0000259" key="5">
    <source>
        <dbReference type="PROSITE" id="PS50048"/>
    </source>
</evidence>
<accession>A0AAD9HIH5</accession>
<dbReference type="SMART" id="SM00066">
    <property type="entry name" value="GAL4"/>
    <property type="match status" value="1"/>
</dbReference>
<comment type="subcellular location">
    <subcellularLocation>
        <location evidence="1">Nucleus</location>
    </subcellularLocation>
</comment>
<dbReference type="InterPro" id="IPR001138">
    <property type="entry name" value="Zn2Cys6_DnaBD"/>
</dbReference>
<dbReference type="Proteomes" id="UP001232148">
    <property type="component" value="Unassembled WGS sequence"/>
</dbReference>
<dbReference type="PROSITE" id="PS50048">
    <property type="entry name" value="ZN2_CY6_FUNGAL_2"/>
    <property type="match status" value="1"/>
</dbReference>
<feature type="compositionally biased region" description="Basic and acidic residues" evidence="4">
    <location>
        <begin position="157"/>
        <end position="167"/>
    </location>
</feature>
<protein>
    <recommendedName>
        <fullName evidence="5">Zn(2)-C6 fungal-type domain-containing protein</fullName>
    </recommendedName>
</protein>
<keyword evidence="2" id="KW-0479">Metal-binding</keyword>
<dbReference type="GO" id="GO:0003677">
    <property type="term" value="F:DNA binding"/>
    <property type="evidence" value="ECO:0007669"/>
    <property type="project" value="InterPro"/>
</dbReference>
<dbReference type="Pfam" id="PF04082">
    <property type="entry name" value="Fungal_trans"/>
    <property type="match status" value="1"/>
</dbReference>
<evidence type="ECO:0000313" key="6">
    <source>
        <dbReference type="EMBL" id="KAK2028459.1"/>
    </source>
</evidence>
<keyword evidence="3" id="KW-0539">Nucleus</keyword>
<reference evidence="6" key="1">
    <citation type="submission" date="2021-06" db="EMBL/GenBank/DDBJ databases">
        <title>Comparative genomics, transcriptomics and evolutionary studies reveal genomic signatures of adaptation to plant cell wall in hemibiotrophic fungi.</title>
        <authorList>
            <consortium name="DOE Joint Genome Institute"/>
            <person name="Baroncelli R."/>
            <person name="Diaz J.F."/>
            <person name="Benocci T."/>
            <person name="Peng M."/>
            <person name="Battaglia E."/>
            <person name="Haridas S."/>
            <person name="Andreopoulos W."/>
            <person name="Labutti K."/>
            <person name="Pangilinan J."/>
            <person name="Floch G.L."/>
            <person name="Makela M.R."/>
            <person name="Henrissat B."/>
            <person name="Grigoriev I.V."/>
            <person name="Crouch J.A."/>
            <person name="De Vries R.P."/>
            <person name="Sukno S.A."/>
            <person name="Thon M.R."/>
        </authorList>
    </citation>
    <scope>NUCLEOTIDE SEQUENCE</scope>
    <source>
        <strain evidence="6">MAFF235873</strain>
    </source>
</reference>
<evidence type="ECO:0000256" key="2">
    <source>
        <dbReference type="ARBA" id="ARBA00022723"/>
    </source>
</evidence>
<dbReference type="EMBL" id="MU842878">
    <property type="protein sequence ID" value="KAK2028459.1"/>
    <property type="molecule type" value="Genomic_DNA"/>
</dbReference>
<feature type="region of interest" description="Disordered" evidence="4">
    <location>
        <begin position="85"/>
        <end position="110"/>
    </location>
</feature>
<dbReference type="CDD" id="cd00067">
    <property type="entry name" value="GAL4"/>
    <property type="match status" value="1"/>
</dbReference>
<dbReference type="Pfam" id="PF00172">
    <property type="entry name" value="Zn_clus"/>
    <property type="match status" value="1"/>
</dbReference>
<name>A0AAD9HIH5_9PEZI</name>